<dbReference type="FunFam" id="3.90.70.10:FF:000234">
    <property type="entry name" value="Ubiquitin specific peptidase 26"/>
    <property type="match status" value="1"/>
</dbReference>
<feature type="region of interest" description="Disordered" evidence="10">
    <location>
        <begin position="669"/>
        <end position="690"/>
    </location>
</feature>
<comment type="subcellular location">
    <subcellularLocation>
        <location evidence="2">Cytoplasm</location>
    </subcellularLocation>
</comment>
<keyword evidence="12" id="KW-1185">Reference proteome</keyword>
<evidence type="ECO:0000256" key="1">
    <source>
        <dbReference type="ARBA" id="ARBA00000707"/>
    </source>
</evidence>
<dbReference type="CDD" id="cd02257">
    <property type="entry name" value="Peptidase_C19"/>
    <property type="match status" value="2"/>
</dbReference>
<dbReference type="GeneID" id="102526091"/>
<comment type="similarity">
    <text evidence="3 9">Belongs to the peptidase C19 family.</text>
</comment>
<dbReference type="InterPro" id="IPR028889">
    <property type="entry name" value="USP"/>
</dbReference>
<keyword evidence="7 9" id="KW-0378">Hydrolase</keyword>
<dbReference type="PANTHER" id="PTHR24006:SF711">
    <property type="entry name" value="UBIQUITIN CARBOXYL-TERMINAL HYDROLASE 29"/>
    <property type="match status" value="1"/>
</dbReference>
<evidence type="ECO:0000256" key="6">
    <source>
        <dbReference type="ARBA" id="ARBA00022786"/>
    </source>
</evidence>
<dbReference type="GO" id="GO:0005634">
    <property type="term" value="C:nucleus"/>
    <property type="evidence" value="ECO:0007669"/>
    <property type="project" value="TreeGrafter"/>
</dbReference>
<dbReference type="OrthoDB" id="289038at2759"/>
<dbReference type="InterPro" id="IPR032069">
    <property type="entry name" value="USP37-like_PH"/>
</dbReference>
<protein>
    <recommendedName>
        <fullName evidence="9">Ubiquitin carboxyl-terminal hydrolase</fullName>
        <ecNumber evidence="9">3.4.19.12</ecNumber>
    </recommendedName>
</protein>
<feature type="region of interest" description="Disordered" evidence="10">
    <location>
        <begin position="588"/>
        <end position="615"/>
    </location>
</feature>
<dbReference type="GO" id="GO:0000082">
    <property type="term" value="P:G1/S transition of mitotic cell cycle"/>
    <property type="evidence" value="ECO:0007669"/>
    <property type="project" value="TreeGrafter"/>
</dbReference>
<evidence type="ECO:0000256" key="5">
    <source>
        <dbReference type="ARBA" id="ARBA00022670"/>
    </source>
</evidence>
<dbReference type="RefSeq" id="XP_006216029.1">
    <property type="nucleotide sequence ID" value="XM_006215967.3"/>
</dbReference>
<sequence>MAALMVRGFVQIWNKKTGMSKSKEAFIETVEGKKKVKLVVYFHIGECKTFQLSNNIKNMIFRSYGKKQNHLHLTFQNNNFLFIEKLSSRDAENLKMFLERIHQNNLQTRIRPDNEKSVFASTTIQKSVNKTSFNKMYRKSSSRSLEKGKRNGTPDLKEMPLFTSTSSTFIYKELLKNGYGKRKRVLSTDSEMIKNFLKEIISLRKKISKTNPFRYISHSEKKELRLKVLKQNKKFKVGSSLKIRSTGNPYLDGANLLQRLSEKLYLAFLSERNFGEDDPEWDKFKMTFHLYPEKLWQGLPNLGNTCYMNAVLQSIFSIPSFADDFLSQGFPWGKIPLDALSMFLVQLFVLKDIYNIKVKEKLLVSIKKAISAVAEIFSDNRQNDAHEFLGHCLDQMKENMRKFNTIWETKSESKERNSPQQVSAGSAATKVVICPITTNFEFELLRSITCKACGQVVLKTEVSNYLSISLPQGVKTPPSSIQSSFDLFFEAEELEYECEKCLHRDSVAVHKFSRLPRVLIVHLKRYSFNEFWSFRKDDQEVVISKYLKLSSHCDESTKPPCPLSNNAHIRDFQLLKIFQEMNSKTISSSTRSKKLSSKSKASLPPHIGSDKECKPQKCHIRHKGSSGECLGKYSDLNIIESALINSGDVAIIAKELLADLLMDLDDDSHSLKGEPTSSPDTSQEVHRNPKRKKYKRTNMFVDFEGIIKTTEDFYKNKKPRSLSERFHKVAEQTYQYEKMRVYEQALWTALLQSLPKPLAQRYTENLRKTTELSFQGTNVNSPRALGSRKTRRNKDCLDTKETGPEAKKPKRNAKMGDRNAYRLIGVVSHLGKTPDGGHYISDTYDFERQVWFTYNDLQVSNIQEEAMQEARLRSGYMFFYMHNEIFEELLERKDKSQPQSKEARETPQE</sequence>
<dbReference type="GO" id="GO:0006508">
    <property type="term" value="P:proteolysis"/>
    <property type="evidence" value="ECO:0007669"/>
    <property type="project" value="UniProtKB-KW"/>
</dbReference>
<dbReference type="CTD" id="83844"/>
<evidence type="ECO:0000256" key="10">
    <source>
        <dbReference type="SAM" id="MobiDB-lite"/>
    </source>
</evidence>
<dbReference type="PROSITE" id="PS00973">
    <property type="entry name" value="USP_2"/>
    <property type="match status" value="1"/>
</dbReference>
<dbReference type="GO" id="GO:0016579">
    <property type="term" value="P:protein deubiquitination"/>
    <property type="evidence" value="ECO:0007669"/>
    <property type="project" value="InterPro"/>
</dbReference>
<dbReference type="InterPro" id="IPR038765">
    <property type="entry name" value="Papain-like_cys_pep_sf"/>
</dbReference>
<evidence type="ECO:0000256" key="7">
    <source>
        <dbReference type="ARBA" id="ARBA00022801"/>
    </source>
</evidence>
<organism evidence="12 13">
    <name type="scientific">Vicugna pacos</name>
    <name type="common">Alpaca</name>
    <name type="synonym">Lama pacos</name>
    <dbReference type="NCBI Taxonomy" id="30538"/>
    <lineage>
        <taxon>Eukaryota</taxon>
        <taxon>Metazoa</taxon>
        <taxon>Chordata</taxon>
        <taxon>Craniata</taxon>
        <taxon>Vertebrata</taxon>
        <taxon>Euteleostomi</taxon>
        <taxon>Mammalia</taxon>
        <taxon>Eutheria</taxon>
        <taxon>Laurasiatheria</taxon>
        <taxon>Artiodactyla</taxon>
        <taxon>Tylopoda</taxon>
        <taxon>Camelidae</taxon>
        <taxon>Vicugna</taxon>
    </lineage>
</organism>
<feature type="compositionally biased region" description="Basic and acidic residues" evidence="10">
    <location>
        <begin position="793"/>
        <end position="807"/>
    </location>
</feature>
<evidence type="ECO:0000259" key="11">
    <source>
        <dbReference type="PROSITE" id="PS50235"/>
    </source>
</evidence>
<dbReference type="FunCoup" id="A0A6I9ILF6">
    <property type="interactions" value="3"/>
</dbReference>
<dbReference type="InParanoid" id="A0A6I9ILF6"/>
<dbReference type="GO" id="GO:0004843">
    <property type="term" value="F:cysteine-type deubiquitinase activity"/>
    <property type="evidence" value="ECO:0007669"/>
    <property type="project" value="UniProtKB-UniRule"/>
</dbReference>
<dbReference type="CDD" id="cd13312">
    <property type="entry name" value="PH_USP37_like"/>
    <property type="match status" value="1"/>
</dbReference>
<feature type="region of interest" description="Disordered" evidence="10">
    <location>
        <begin position="777"/>
        <end position="815"/>
    </location>
</feature>
<dbReference type="Pfam" id="PF16674">
    <property type="entry name" value="UCH_N"/>
    <property type="match status" value="1"/>
</dbReference>
<evidence type="ECO:0000256" key="3">
    <source>
        <dbReference type="ARBA" id="ARBA00009085"/>
    </source>
</evidence>
<dbReference type="Gene3D" id="2.30.29.180">
    <property type="entry name" value="Ubiquitin carboxyl-terminal hydrolase 26/29/37, pleckstrin homology-like domain"/>
    <property type="match status" value="1"/>
</dbReference>
<evidence type="ECO:0000313" key="13">
    <source>
        <dbReference type="RefSeq" id="XP_006216029.1"/>
    </source>
</evidence>
<dbReference type="KEGG" id="vpc:102526091"/>
<dbReference type="Gene3D" id="3.90.70.10">
    <property type="entry name" value="Cysteine proteinases"/>
    <property type="match status" value="2"/>
</dbReference>
<dbReference type="InterPro" id="IPR001394">
    <property type="entry name" value="Peptidase_C19_UCH"/>
</dbReference>
<dbReference type="AlphaFoldDB" id="A0A6I9ILF6"/>
<feature type="domain" description="USP" evidence="11">
    <location>
        <begin position="297"/>
        <end position="883"/>
    </location>
</feature>
<comment type="function">
    <text evidence="9">Deubiquitinating enzyme that removes conjugated ubiquitin from specific proteins to regulate different cellular processes.</text>
</comment>
<keyword evidence="8 9" id="KW-0788">Thiol protease</keyword>
<dbReference type="PROSITE" id="PS00972">
    <property type="entry name" value="USP_1"/>
    <property type="match status" value="1"/>
</dbReference>
<gene>
    <name evidence="13" type="primary">USP26</name>
</gene>
<dbReference type="PROSITE" id="PS50235">
    <property type="entry name" value="USP_3"/>
    <property type="match status" value="1"/>
</dbReference>
<dbReference type="FunFam" id="3.90.70.10:FF:000124">
    <property type="entry name" value="ubiquitin carboxyl-terminal hydrolase 26"/>
    <property type="match status" value="1"/>
</dbReference>
<accession>A0A6I9ILF6</accession>
<keyword evidence="4" id="KW-0963">Cytoplasm</keyword>
<dbReference type="EC" id="3.4.19.12" evidence="9"/>
<evidence type="ECO:0000313" key="12">
    <source>
        <dbReference type="Proteomes" id="UP001652581"/>
    </source>
</evidence>
<dbReference type="InterPro" id="IPR050164">
    <property type="entry name" value="Peptidase_C19"/>
</dbReference>
<name>A0A6I9ILF6_VICPA</name>
<dbReference type="Proteomes" id="UP001652581">
    <property type="component" value="Chromosome X"/>
</dbReference>
<evidence type="ECO:0000256" key="8">
    <source>
        <dbReference type="ARBA" id="ARBA00022807"/>
    </source>
</evidence>
<dbReference type="InterPro" id="IPR038093">
    <property type="entry name" value="USP37-like_PH_sf"/>
</dbReference>
<evidence type="ECO:0000256" key="4">
    <source>
        <dbReference type="ARBA" id="ARBA00022490"/>
    </source>
</evidence>
<dbReference type="InterPro" id="IPR018200">
    <property type="entry name" value="USP_CS"/>
</dbReference>
<evidence type="ECO:0000256" key="2">
    <source>
        <dbReference type="ARBA" id="ARBA00004496"/>
    </source>
</evidence>
<dbReference type="Pfam" id="PF00443">
    <property type="entry name" value="UCH"/>
    <property type="match status" value="1"/>
</dbReference>
<dbReference type="FunFam" id="2.30.29.180:FF:000001">
    <property type="entry name" value="Ubiquitin carboxyl-terminal hydrolase 37"/>
    <property type="match status" value="1"/>
</dbReference>
<reference evidence="13" key="1">
    <citation type="submission" date="2025-08" db="UniProtKB">
        <authorList>
            <consortium name="RefSeq"/>
        </authorList>
    </citation>
    <scope>IDENTIFICATION</scope>
</reference>
<evidence type="ECO:0000256" key="9">
    <source>
        <dbReference type="RuleBase" id="RU366025"/>
    </source>
</evidence>
<dbReference type="GO" id="GO:0005829">
    <property type="term" value="C:cytosol"/>
    <property type="evidence" value="ECO:0007669"/>
    <property type="project" value="TreeGrafter"/>
</dbReference>
<keyword evidence="5 9" id="KW-0645">Protease</keyword>
<dbReference type="SUPFAM" id="SSF54001">
    <property type="entry name" value="Cysteine proteinases"/>
    <property type="match status" value="1"/>
</dbReference>
<comment type="catalytic activity">
    <reaction evidence="1 9">
        <text>Thiol-dependent hydrolysis of ester, thioester, amide, peptide and isopeptide bonds formed by the C-terminal Gly of ubiquitin (a 76-residue protein attached to proteins as an intracellular targeting signal).</text>
        <dbReference type="EC" id="3.4.19.12"/>
    </reaction>
</comment>
<keyword evidence="6 9" id="KW-0833">Ubl conjugation pathway</keyword>
<proteinExistence type="inferred from homology"/>
<dbReference type="PANTHER" id="PTHR24006">
    <property type="entry name" value="UBIQUITIN CARBOXYL-TERMINAL HYDROLASE"/>
    <property type="match status" value="1"/>
</dbReference>